<dbReference type="GO" id="GO:0009231">
    <property type="term" value="P:riboflavin biosynthetic process"/>
    <property type="evidence" value="ECO:0007669"/>
    <property type="project" value="UniProtKB-UniPathway"/>
</dbReference>
<comment type="cofactor">
    <cofactor evidence="14 17">
        <name>Zn(2+)</name>
        <dbReference type="ChEBI" id="CHEBI:29105"/>
    </cofactor>
    <text evidence="14 17">Binds 1 zinc ion.</text>
</comment>
<accession>A0A164Y2B1</accession>
<feature type="binding site" evidence="16">
    <location>
        <position position="291"/>
    </location>
    <ligand>
        <name>substrate</name>
    </ligand>
</feature>
<feature type="binding site" evidence="17">
    <location>
        <position position="78"/>
    </location>
    <ligand>
        <name>Zn(2+)</name>
        <dbReference type="ChEBI" id="CHEBI:29105"/>
        <note>catalytic</note>
    </ligand>
</feature>
<dbReference type="PROSITE" id="PS51747">
    <property type="entry name" value="CYT_DCMP_DEAMINASES_2"/>
    <property type="match status" value="1"/>
</dbReference>
<dbReference type="NCBIfam" id="TIGR00227">
    <property type="entry name" value="ribD_Cterm"/>
    <property type="match status" value="1"/>
</dbReference>
<keyword evidence="14 19" id="KW-0378">Hydrolase</keyword>
<feature type="binding site" evidence="16">
    <location>
        <position position="157"/>
    </location>
    <ligand>
        <name>NADP(+)</name>
        <dbReference type="ChEBI" id="CHEBI:58349"/>
    </ligand>
</feature>
<dbReference type="PANTHER" id="PTHR38011:SF7">
    <property type="entry name" value="2,5-DIAMINO-6-RIBOSYLAMINO-4(3H)-PYRIMIDINONE 5'-PHOSPHATE REDUCTASE"/>
    <property type="match status" value="1"/>
</dbReference>
<evidence type="ECO:0000256" key="17">
    <source>
        <dbReference type="PIRSR" id="PIRSR006769-3"/>
    </source>
</evidence>
<dbReference type="SUPFAM" id="SSF53597">
    <property type="entry name" value="Dihydrofolate reductase-like"/>
    <property type="match status" value="1"/>
</dbReference>
<keyword evidence="11" id="KW-0511">Multifunctional enzyme</keyword>
<dbReference type="GO" id="GO:0008835">
    <property type="term" value="F:diaminohydroxyphosphoribosylaminopyrimidine deaminase activity"/>
    <property type="evidence" value="ECO:0007669"/>
    <property type="project" value="UniProtKB-EC"/>
</dbReference>
<feature type="binding site" evidence="17">
    <location>
        <position position="53"/>
    </location>
    <ligand>
        <name>Zn(2+)</name>
        <dbReference type="ChEBI" id="CHEBI:29105"/>
        <note>catalytic</note>
    </ligand>
</feature>
<evidence type="ECO:0000313" key="19">
    <source>
        <dbReference type="EMBL" id="SAY38590.1"/>
    </source>
</evidence>
<evidence type="ECO:0000259" key="18">
    <source>
        <dbReference type="PROSITE" id="PS51747"/>
    </source>
</evidence>
<dbReference type="PROSITE" id="PS00903">
    <property type="entry name" value="CYT_DCMP_DEAMINASES_1"/>
    <property type="match status" value="1"/>
</dbReference>
<dbReference type="InterPro" id="IPR016193">
    <property type="entry name" value="Cytidine_deaminase-like"/>
</dbReference>
<protein>
    <recommendedName>
        <fullName evidence="14">Riboflavin biosynthesis protein RibD</fullName>
    </recommendedName>
    <domain>
        <recommendedName>
            <fullName evidence="14">Diaminohydroxyphosphoribosylaminopyrimidine deaminase</fullName>
            <shortName evidence="14">DRAP deaminase</shortName>
            <ecNumber evidence="14">3.5.4.26</ecNumber>
        </recommendedName>
        <alternativeName>
            <fullName evidence="14">Riboflavin-specific deaminase</fullName>
        </alternativeName>
    </domain>
    <domain>
        <recommendedName>
            <fullName evidence="14">5-amino-6-(5-phosphoribosylamino)uracil reductase</fullName>
            <ecNumber evidence="14">1.1.1.193</ecNumber>
        </recommendedName>
        <alternativeName>
            <fullName evidence="14">HTP reductase</fullName>
        </alternativeName>
    </domain>
</protein>
<keyword evidence="6 14" id="KW-0686">Riboflavin biosynthesis</keyword>
<dbReference type="InterPro" id="IPR050765">
    <property type="entry name" value="Riboflavin_Biosynth_HTPR"/>
</dbReference>
<dbReference type="InterPro" id="IPR016192">
    <property type="entry name" value="APOBEC/CMP_deaminase_Zn-bd"/>
</dbReference>
<evidence type="ECO:0000256" key="13">
    <source>
        <dbReference type="ARBA" id="ARBA00049886"/>
    </source>
</evidence>
<gene>
    <name evidence="19" type="ORF">FLM9_486</name>
</gene>
<evidence type="ECO:0000256" key="15">
    <source>
        <dbReference type="PIRSR" id="PIRSR006769-1"/>
    </source>
</evidence>
<dbReference type="EMBL" id="FITM01000058">
    <property type="protein sequence ID" value="SAY38590.1"/>
    <property type="molecule type" value="Genomic_DNA"/>
</dbReference>
<keyword evidence="10 14" id="KW-0560">Oxidoreductase</keyword>
<dbReference type="InterPro" id="IPR011549">
    <property type="entry name" value="RibD_C"/>
</dbReference>
<evidence type="ECO:0000256" key="5">
    <source>
        <dbReference type="ARBA" id="ARBA00007417"/>
    </source>
</evidence>
<dbReference type="Gene3D" id="3.40.140.10">
    <property type="entry name" value="Cytidine Deaminase, domain 2"/>
    <property type="match status" value="1"/>
</dbReference>
<evidence type="ECO:0000256" key="3">
    <source>
        <dbReference type="ARBA" id="ARBA00004910"/>
    </source>
</evidence>
<feature type="binding site" evidence="16">
    <location>
        <position position="207"/>
    </location>
    <ligand>
        <name>substrate</name>
    </ligand>
</feature>
<dbReference type="PANTHER" id="PTHR38011">
    <property type="entry name" value="DIHYDROFOLATE REDUCTASE FAMILY PROTEIN (AFU_ORTHOLOGUE AFUA_8G06820)"/>
    <property type="match status" value="1"/>
</dbReference>
<evidence type="ECO:0000256" key="4">
    <source>
        <dbReference type="ARBA" id="ARBA00005259"/>
    </source>
</evidence>
<evidence type="ECO:0000313" key="20">
    <source>
        <dbReference type="Proteomes" id="UP000182631"/>
    </source>
</evidence>
<feature type="binding site" evidence="17">
    <location>
        <position position="87"/>
    </location>
    <ligand>
        <name>Zn(2+)</name>
        <dbReference type="ChEBI" id="CHEBI:29105"/>
        <note>catalytic</note>
    </ligand>
</feature>
<dbReference type="Pfam" id="PF00383">
    <property type="entry name" value="dCMP_cyt_deam_1"/>
    <property type="match status" value="1"/>
</dbReference>
<reference evidence="20" key="1">
    <citation type="submission" date="2016-02" db="EMBL/GenBank/DDBJ databases">
        <authorList>
            <person name="liu f."/>
        </authorList>
    </citation>
    <scope>NUCLEOTIDE SEQUENCE [LARGE SCALE GENOMIC DNA]</scope>
</reference>
<feature type="domain" description="CMP/dCMP-type deaminase" evidence="18">
    <location>
        <begin position="3"/>
        <end position="126"/>
    </location>
</feature>
<dbReference type="Pfam" id="PF01872">
    <property type="entry name" value="RibD_C"/>
    <property type="match status" value="1"/>
</dbReference>
<evidence type="ECO:0000256" key="9">
    <source>
        <dbReference type="ARBA" id="ARBA00022857"/>
    </source>
</evidence>
<evidence type="ECO:0000256" key="6">
    <source>
        <dbReference type="ARBA" id="ARBA00022619"/>
    </source>
</evidence>
<proteinExistence type="inferred from homology"/>
<keyword evidence="9 14" id="KW-0521">NADP</keyword>
<dbReference type="Proteomes" id="UP000182631">
    <property type="component" value="Unassembled WGS sequence"/>
</dbReference>
<dbReference type="InterPro" id="IPR024072">
    <property type="entry name" value="DHFR-like_dom_sf"/>
</dbReference>
<dbReference type="EC" id="3.5.4.26" evidence="14"/>
<dbReference type="NCBIfam" id="TIGR00326">
    <property type="entry name" value="eubact_ribD"/>
    <property type="match status" value="1"/>
</dbReference>
<dbReference type="GO" id="GO:0050661">
    <property type="term" value="F:NADP binding"/>
    <property type="evidence" value="ECO:0007669"/>
    <property type="project" value="InterPro"/>
</dbReference>
<feature type="binding site" evidence="16">
    <location>
        <position position="187"/>
    </location>
    <ligand>
        <name>substrate</name>
    </ligand>
</feature>
<feature type="binding site" evidence="16">
    <location>
        <position position="173"/>
    </location>
    <ligand>
        <name>NADP(+)</name>
        <dbReference type="ChEBI" id="CHEBI:58349"/>
    </ligand>
</feature>
<dbReference type="AlphaFoldDB" id="A0A164Y2B1"/>
<dbReference type="GO" id="GO:0008703">
    <property type="term" value="F:5-amino-6-(5-phosphoribosylamino)uracil reductase activity"/>
    <property type="evidence" value="ECO:0007669"/>
    <property type="project" value="UniProtKB-EC"/>
</dbReference>
<evidence type="ECO:0000256" key="2">
    <source>
        <dbReference type="ARBA" id="ARBA00004882"/>
    </source>
</evidence>
<dbReference type="Gene3D" id="3.40.430.10">
    <property type="entry name" value="Dihydrofolate Reductase, subunit A"/>
    <property type="match status" value="1"/>
</dbReference>
<organism evidence="19 20">
    <name type="scientific">Candidatus Synechococcus spongiarum</name>
    <dbReference type="NCBI Taxonomy" id="431041"/>
    <lineage>
        <taxon>Bacteria</taxon>
        <taxon>Bacillati</taxon>
        <taxon>Cyanobacteriota</taxon>
        <taxon>Cyanophyceae</taxon>
        <taxon>Synechococcales</taxon>
        <taxon>Synechococcaceae</taxon>
        <taxon>Synechococcus</taxon>
    </lineage>
</organism>
<dbReference type="PIRSF" id="PIRSF006769">
    <property type="entry name" value="RibD"/>
    <property type="match status" value="1"/>
</dbReference>
<feature type="binding site" evidence="16">
    <location>
        <position position="171"/>
    </location>
    <ligand>
        <name>substrate</name>
    </ligand>
</feature>
<comment type="similarity">
    <text evidence="5 14">In the C-terminal section; belongs to the HTP reductase family.</text>
</comment>
<feature type="binding site" evidence="16">
    <location>
        <begin position="293"/>
        <end position="299"/>
    </location>
    <ligand>
        <name>NADP(+)</name>
        <dbReference type="ChEBI" id="CHEBI:58349"/>
    </ligand>
</feature>
<evidence type="ECO:0000256" key="11">
    <source>
        <dbReference type="ARBA" id="ARBA00023268"/>
    </source>
</evidence>
<feature type="active site" description="Proton donor" evidence="15">
    <location>
        <position position="55"/>
    </location>
</feature>
<comment type="catalytic activity">
    <reaction evidence="12 14">
        <text>5-amino-6-(5-phospho-D-ribitylamino)uracil + NADP(+) = 5-amino-6-(5-phospho-D-ribosylamino)uracil + NADPH + H(+)</text>
        <dbReference type="Rhea" id="RHEA:17845"/>
        <dbReference type="ChEBI" id="CHEBI:15378"/>
        <dbReference type="ChEBI" id="CHEBI:57783"/>
        <dbReference type="ChEBI" id="CHEBI:58349"/>
        <dbReference type="ChEBI" id="CHEBI:58421"/>
        <dbReference type="ChEBI" id="CHEBI:58453"/>
        <dbReference type="EC" id="1.1.1.193"/>
    </reaction>
</comment>
<feature type="binding site" evidence="16">
    <location>
        <position position="203"/>
    </location>
    <ligand>
        <name>substrate</name>
    </ligand>
</feature>
<evidence type="ECO:0000256" key="7">
    <source>
        <dbReference type="ARBA" id="ARBA00022723"/>
    </source>
</evidence>
<keyword evidence="8 14" id="KW-0862">Zinc</keyword>
<keyword evidence="20" id="KW-1185">Reference proteome</keyword>
<dbReference type="SUPFAM" id="SSF53927">
    <property type="entry name" value="Cytidine deaminase-like"/>
    <property type="match status" value="1"/>
</dbReference>
<sequence>MDPMDEFWMERALALAALGRWTTSPNPMVGAVVLDAHGQLVGEGFHRAAGQPHGEVLALQQAGARARGGTLYVTLEPCCHHGRTPPCTEAVLAAGCRRVVVAMADPDPRVAGGGLACLRQAGLTVVQGVGEARARALNQAFLYRVGHGRPWGVLKWAASVDGRIATTTGDSQWISGVPARQWVHQLRSQCDAVLVGAGTVRSDDPLLTSRGQRQPEPVRVVLSRRLQLPHQARLWNQTLARTMVFYGPDANPVAVTQLAQQGVECVAVEPCSPRTVLEHLAKRGCNKVLWECGPTLAAAAVREGCVQEVAAVQAPKLLGGLAASTPLGDLQITTMAQSLPLSKPRLERCGGDLIWRFHLDSPTATA</sequence>
<evidence type="ECO:0000256" key="16">
    <source>
        <dbReference type="PIRSR" id="PIRSR006769-2"/>
    </source>
</evidence>
<evidence type="ECO:0000256" key="12">
    <source>
        <dbReference type="ARBA" id="ARBA00049861"/>
    </source>
</evidence>
<evidence type="ECO:0000256" key="1">
    <source>
        <dbReference type="ARBA" id="ARBA00002151"/>
    </source>
</evidence>
<comment type="similarity">
    <text evidence="4 14">In the N-terminal section; belongs to the cytidine and deoxycytidylate deaminase family.</text>
</comment>
<keyword evidence="7 14" id="KW-0479">Metal-binding</keyword>
<feature type="binding site" evidence="16">
    <location>
        <position position="199"/>
    </location>
    <ligand>
        <name>NADP(+)</name>
        <dbReference type="ChEBI" id="CHEBI:58349"/>
    </ligand>
</feature>
<comment type="catalytic activity">
    <reaction evidence="13 14">
        <text>2,5-diamino-6-hydroxy-4-(5-phosphoribosylamino)-pyrimidine + H2O + H(+) = 5-amino-6-(5-phospho-D-ribosylamino)uracil + NH4(+)</text>
        <dbReference type="Rhea" id="RHEA:21868"/>
        <dbReference type="ChEBI" id="CHEBI:15377"/>
        <dbReference type="ChEBI" id="CHEBI:15378"/>
        <dbReference type="ChEBI" id="CHEBI:28938"/>
        <dbReference type="ChEBI" id="CHEBI:58453"/>
        <dbReference type="ChEBI" id="CHEBI:58614"/>
        <dbReference type="EC" id="3.5.4.26"/>
    </reaction>
</comment>
<evidence type="ECO:0000256" key="8">
    <source>
        <dbReference type="ARBA" id="ARBA00022833"/>
    </source>
</evidence>
<dbReference type="UniPathway" id="UPA00275">
    <property type="reaction ID" value="UER00401"/>
</dbReference>
<dbReference type="GO" id="GO:0008270">
    <property type="term" value="F:zinc ion binding"/>
    <property type="evidence" value="ECO:0007669"/>
    <property type="project" value="InterPro"/>
</dbReference>
<feature type="binding site" evidence="16">
    <location>
        <position position="210"/>
    </location>
    <ligand>
        <name>substrate</name>
    </ligand>
</feature>
<comment type="pathway">
    <text evidence="3 14">Cofactor biosynthesis; riboflavin biosynthesis; 5-amino-6-(D-ribitylamino)uracil from GTP: step 3/4.</text>
</comment>
<comment type="function">
    <text evidence="1 14">Converts 2,5-diamino-6-(ribosylamino)-4(3h)-pyrimidinone 5'-phosphate into 5-amino-6-(ribosylamino)-2,4(1h,3h)-pyrimidinedione 5'-phosphate.</text>
</comment>
<name>A0A164Y2B1_9SYNE</name>
<evidence type="ECO:0000256" key="14">
    <source>
        <dbReference type="PIRNR" id="PIRNR006769"/>
    </source>
</evidence>
<comment type="pathway">
    <text evidence="2 14">Cofactor biosynthesis; riboflavin biosynthesis; 5-amino-6-(D-ribitylamino)uracil from GTP: step 2/4.</text>
</comment>
<dbReference type="EC" id="1.1.1.193" evidence="14"/>
<evidence type="ECO:0000256" key="10">
    <source>
        <dbReference type="ARBA" id="ARBA00023002"/>
    </source>
</evidence>
<dbReference type="InterPro" id="IPR002734">
    <property type="entry name" value="RibDG_C"/>
</dbReference>
<dbReference type="CDD" id="cd01284">
    <property type="entry name" value="Riboflavin_deaminase-reductase"/>
    <property type="match status" value="1"/>
</dbReference>
<dbReference type="InterPro" id="IPR002125">
    <property type="entry name" value="CMP_dCMP_dom"/>
</dbReference>
<dbReference type="InterPro" id="IPR004794">
    <property type="entry name" value="Eubact_RibD"/>
</dbReference>